<gene>
    <name evidence="3" type="ORF">ACFMB1_15515</name>
</gene>
<dbReference type="RefSeq" id="WP_379881786.1">
    <property type="nucleotide sequence ID" value="NZ_JBHPON010000002.1"/>
</dbReference>
<keyword evidence="2" id="KW-0028">Amino-acid biosynthesis</keyword>
<name>A0ABW1L2D1_9PROT</name>
<dbReference type="GO" id="GO:0016787">
    <property type="term" value="F:hydrolase activity"/>
    <property type="evidence" value="ECO:0007669"/>
    <property type="project" value="UniProtKB-KW"/>
</dbReference>
<dbReference type="Pfam" id="PF19798">
    <property type="entry name" value="Sulfotransfer_5"/>
    <property type="match status" value="1"/>
</dbReference>
<sequence length="235" mass="26546">MAPIRIAMLSGPRNISTTMMRSFENRDDCMVADEPFYACYLKASAANHPLREETIASQSADWKTVCSELNAREGAEYSFEKHISFHFAFAPDFGWLDDARVFHLIRDPRAMVASYKNKLDDVAPIIDSYRIQRRLYELRPAPVIDASDVLKAPEATLRALCKALGMSFSEKMLSWPAGPRDSDGAWASHWYDAVNASTGFKPYEERKIKLSPELETVARACAVDYAFFSSRRLVA</sequence>
<organism evidence="3 4">
    <name type="scientific">Hyphococcus aureus</name>
    <dbReference type="NCBI Taxonomy" id="2666033"/>
    <lineage>
        <taxon>Bacteria</taxon>
        <taxon>Pseudomonadati</taxon>
        <taxon>Pseudomonadota</taxon>
        <taxon>Alphaproteobacteria</taxon>
        <taxon>Parvularculales</taxon>
        <taxon>Parvularculaceae</taxon>
        <taxon>Hyphococcus</taxon>
    </lineage>
</organism>
<dbReference type="PANTHER" id="PTHR42743:SF11">
    <property type="entry name" value="AMINODEOXYCHORISMATE LYASE"/>
    <property type="match status" value="1"/>
</dbReference>
<dbReference type="InterPro" id="IPR050571">
    <property type="entry name" value="Class-IV_PLP-Dep_Aminotrnsfr"/>
</dbReference>
<dbReference type="SUPFAM" id="SSF52540">
    <property type="entry name" value="P-loop containing nucleoside triphosphate hydrolases"/>
    <property type="match status" value="1"/>
</dbReference>
<dbReference type="Gene3D" id="3.40.50.300">
    <property type="entry name" value="P-loop containing nucleotide triphosphate hydrolases"/>
    <property type="match status" value="1"/>
</dbReference>
<dbReference type="PANTHER" id="PTHR42743">
    <property type="entry name" value="AMINO-ACID AMINOTRANSFERASE"/>
    <property type="match status" value="1"/>
</dbReference>
<proteinExistence type="inferred from homology"/>
<evidence type="ECO:0000313" key="3">
    <source>
        <dbReference type="EMBL" id="MFC6036963.1"/>
    </source>
</evidence>
<dbReference type="EMBL" id="JBHPON010000002">
    <property type="protein sequence ID" value="MFC6036963.1"/>
    <property type="molecule type" value="Genomic_DNA"/>
</dbReference>
<keyword evidence="2" id="KW-0100">Branched-chain amino acid biosynthesis</keyword>
<reference evidence="3 4" key="1">
    <citation type="submission" date="2024-09" db="EMBL/GenBank/DDBJ databases">
        <authorList>
            <person name="Zhang Z.-H."/>
        </authorList>
    </citation>
    <scope>NUCLEOTIDE SEQUENCE [LARGE SCALE GENOMIC DNA]</scope>
    <source>
        <strain evidence="3 4">HHTR114</strain>
    </source>
</reference>
<evidence type="ECO:0000256" key="1">
    <source>
        <dbReference type="ARBA" id="ARBA00009320"/>
    </source>
</evidence>
<keyword evidence="4" id="KW-1185">Reference proteome</keyword>
<accession>A0ABW1L2D1</accession>
<evidence type="ECO:0000256" key="2">
    <source>
        <dbReference type="ARBA" id="ARBA00023304"/>
    </source>
</evidence>
<comment type="caution">
    <text evidence="3">The sequence shown here is derived from an EMBL/GenBank/DDBJ whole genome shotgun (WGS) entry which is preliminary data.</text>
</comment>
<dbReference type="InterPro" id="IPR027417">
    <property type="entry name" value="P-loop_NTPase"/>
</dbReference>
<protein>
    <submittedName>
        <fullName evidence="3">HAD family hydrolase</fullName>
    </submittedName>
</protein>
<evidence type="ECO:0000313" key="4">
    <source>
        <dbReference type="Proteomes" id="UP001596116"/>
    </source>
</evidence>
<comment type="similarity">
    <text evidence="1">Belongs to the class-IV pyridoxal-phosphate-dependent aminotransferase family.</text>
</comment>
<dbReference type="Proteomes" id="UP001596116">
    <property type="component" value="Unassembled WGS sequence"/>
</dbReference>
<keyword evidence="3" id="KW-0378">Hydrolase</keyword>